<dbReference type="EMBL" id="CADEPI010000056">
    <property type="protein sequence ID" value="CAB3370887.1"/>
    <property type="molecule type" value="Genomic_DNA"/>
</dbReference>
<reference evidence="2 3" key="1">
    <citation type="submission" date="2020-04" db="EMBL/GenBank/DDBJ databases">
        <authorList>
            <person name="Alioto T."/>
            <person name="Alioto T."/>
            <person name="Gomez Garrido J."/>
        </authorList>
    </citation>
    <scope>NUCLEOTIDE SEQUENCE [LARGE SCALE GENOMIC DNA]</scope>
</reference>
<feature type="chain" id="PRO_5035757311" evidence="1">
    <location>
        <begin position="22"/>
        <end position="76"/>
    </location>
</feature>
<organism evidence="2 3">
    <name type="scientific">Cloeon dipterum</name>
    <dbReference type="NCBI Taxonomy" id="197152"/>
    <lineage>
        <taxon>Eukaryota</taxon>
        <taxon>Metazoa</taxon>
        <taxon>Ecdysozoa</taxon>
        <taxon>Arthropoda</taxon>
        <taxon>Hexapoda</taxon>
        <taxon>Insecta</taxon>
        <taxon>Pterygota</taxon>
        <taxon>Palaeoptera</taxon>
        <taxon>Ephemeroptera</taxon>
        <taxon>Pisciforma</taxon>
        <taxon>Baetidae</taxon>
        <taxon>Cloeon</taxon>
    </lineage>
</organism>
<name>A0A8S1CGJ9_9INSE</name>
<sequence>MEKSGLFLLLIVTLSVVSVNADGSGWYITDPNHYKRWRKWPKRFDGFYAWRWNHDAIVDFDTVPPLPRNKHINVYV</sequence>
<dbReference type="AlphaFoldDB" id="A0A8S1CGJ9"/>
<protein>
    <submittedName>
        <fullName evidence="2">Uncharacterized protein</fullName>
    </submittedName>
</protein>
<evidence type="ECO:0000313" key="2">
    <source>
        <dbReference type="EMBL" id="CAB3370887.1"/>
    </source>
</evidence>
<dbReference type="Proteomes" id="UP000494165">
    <property type="component" value="Unassembled WGS sequence"/>
</dbReference>
<feature type="signal peptide" evidence="1">
    <location>
        <begin position="1"/>
        <end position="21"/>
    </location>
</feature>
<keyword evidence="3" id="KW-1185">Reference proteome</keyword>
<comment type="caution">
    <text evidence="2">The sequence shown here is derived from an EMBL/GenBank/DDBJ whole genome shotgun (WGS) entry which is preliminary data.</text>
</comment>
<evidence type="ECO:0000256" key="1">
    <source>
        <dbReference type="SAM" id="SignalP"/>
    </source>
</evidence>
<evidence type="ECO:0000313" key="3">
    <source>
        <dbReference type="Proteomes" id="UP000494165"/>
    </source>
</evidence>
<gene>
    <name evidence="2" type="ORF">CLODIP_2_CD08270</name>
</gene>
<accession>A0A8S1CGJ9</accession>
<proteinExistence type="predicted"/>
<keyword evidence="1" id="KW-0732">Signal</keyword>